<organism evidence="1 2">
    <name type="scientific">Melastoma candidum</name>
    <dbReference type="NCBI Taxonomy" id="119954"/>
    <lineage>
        <taxon>Eukaryota</taxon>
        <taxon>Viridiplantae</taxon>
        <taxon>Streptophyta</taxon>
        <taxon>Embryophyta</taxon>
        <taxon>Tracheophyta</taxon>
        <taxon>Spermatophyta</taxon>
        <taxon>Magnoliopsida</taxon>
        <taxon>eudicotyledons</taxon>
        <taxon>Gunneridae</taxon>
        <taxon>Pentapetalae</taxon>
        <taxon>rosids</taxon>
        <taxon>malvids</taxon>
        <taxon>Myrtales</taxon>
        <taxon>Melastomataceae</taxon>
        <taxon>Melastomatoideae</taxon>
        <taxon>Melastomateae</taxon>
        <taxon>Melastoma</taxon>
    </lineage>
</organism>
<evidence type="ECO:0000313" key="1">
    <source>
        <dbReference type="EMBL" id="KAI4319894.1"/>
    </source>
</evidence>
<gene>
    <name evidence="1" type="ORF">MLD38_033438</name>
</gene>
<name>A0ACB9M906_9MYRT</name>
<evidence type="ECO:0000313" key="2">
    <source>
        <dbReference type="Proteomes" id="UP001057402"/>
    </source>
</evidence>
<comment type="caution">
    <text evidence="1">The sequence shown here is derived from an EMBL/GenBank/DDBJ whole genome shotgun (WGS) entry which is preliminary data.</text>
</comment>
<proteinExistence type="predicted"/>
<sequence length="231" mass="24918">MASRYSLAAALTFTLLVPFSHSQTCKDYAFHNGNTYESCIDHYVLGTFLHWNYSSATSIADVAFRRPATTSSQWIAWAINPIGRAMVGSQALVAYLTTDGTVRAYTSPIESRVTQLTEGPLSFPASNVSGSYVDGELTIFARLQVASGVVSSSTQVWEVGMMSSPGVPAGHPPDGDNIRSVMRLNFLNNADYPEAASSAARSMRKINHSVRGMLTSLWTVLPLGAMVAHFA</sequence>
<reference evidence="2" key="1">
    <citation type="journal article" date="2023" name="Front. Plant Sci.">
        <title>Chromosomal-level genome assembly of Melastoma candidum provides insights into trichome evolution.</title>
        <authorList>
            <person name="Zhong Y."/>
            <person name="Wu W."/>
            <person name="Sun C."/>
            <person name="Zou P."/>
            <person name="Liu Y."/>
            <person name="Dai S."/>
            <person name="Zhou R."/>
        </authorList>
    </citation>
    <scope>NUCLEOTIDE SEQUENCE [LARGE SCALE GENOMIC DNA]</scope>
</reference>
<dbReference type="EMBL" id="CM042889">
    <property type="protein sequence ID" value="KAI4319894.1"/>
    <property type="molecule type" value="Genomic_DNA"/>
</dbReference>
<accession>A0ACB9M906</accession>
<protein>
    <submittedName>
        <fullName evidence="1">Uncharacterized protein</fullName>
    </submittedName>
</protein>
<keyword evidence="2" id="KW-1185">Reference proteome</keyword>
<dbReference type="Proteomes" id="UP001057402">
    <property type="component" value="Chromosome 10"/>
</dbReference>